<dbReference type="EMBL" id="BHXQ01000002">
    <property type="protein sequence ID" value="GCC51181.1"/>
    <property type="molecule type" value="Genomic_DNA"/>
</dbReference>
<gene>
    <name evidence="2" type="ORF">SanaruYs_14010</name>
</gene>
<dbReference type="InterPro" id="IPR011250">
    <property type="entry name" value="OMP/PagP_B-barrel"/>
</dbReference>
<dbReference type="AlphaFoldDB" id="A0A401U8E5"/>
<dbReference type="Proteomes" id="UP000288227">
    <property type="component" value="Unassembled WGS sequence"/>
</dbReference>
<dbReference type="SUPFAM" id="SSF56925">
    <property type="entry name" value="OMPA-like"/>
    <property type="match status" value="1"/>
</dbReference>
<dbReference type="OrthoDB" id="654178at2"/>
<feature type="domain" description="DUF6089" evidence="1">
    <location>
        <begin position="3"/>
        <end position="218"/>
    </location>
</feature>
<accession>A0A401U8E5</accession>
<dbReference type="Pfam" id="PF19573">
    <property type="entry name" value="DUF6089"/>
    <property type="match status" value="1"/>
</dbReference>
<evidence type="ECO:0000259" key="1">
    <source>
        <dbReference type="Pfam" id="PF19573"/>
    </source>
</evidence>
<reference evidence="2 3" key="1">
    <citation type="submission" date="2018-11" db="EMBL/GenBank/DDBJ databases">
        <title>Chryseotalea sanarue gen. nov., sp., nov., a member of the family Cytophagaceae, isolated from a brackish lake in Hamamatsu Japan.</title>
        <authorList>
            <person name="Maejima Y."/>
            <person name="Iino T."/>
            <person name="Muraguchi Y."/>
            <person name="Fukuda K."/>
            <person name="Ohkuma M."/>
            <person name="Moriuchi R."/>
            <person name="Dohra H."/>
            <person name="Kimbara K."/>
            <person name="Shintani M."/>
        </authorList>
    </citation>
    <scope>NUCLEOTIDE SEQUENCE [LARGE SCALE GENOMIC DNA]</scope>
    <source>
        <strain evidence="2 3">Ys</strain>
    </source>
</reference>
<name>A0A401U8E5_9BACT</name>
<sequence>MRFCFTIIILSYSFLASGQRAEVGFGLGTWNYTGDLSRTYNILNVKPAGTILYRSNLGRAISFRTSVTAGKIAASDDRPIDAFATNRGASFNLFLYELALATEYHFLDWRSEKRPLRFTPYVVAGLGLFGMAGQIEKSAEYSSIQPSVQLGIGFKYVINPLWYLSLEFSSRKTFFDYLDNVSDGNISNKNYRYGNPNDNDSYHFLGITLTRTFYTIPCPTNPYK</sequence>
<organism evidence="2 3">
    <name type="scientific">Chryseotalea sanaruensis</name>
    <dbReference type="NCBI Taxonomy" id="2482724"/>
    <lineage>
        <taxon>Bacteria</taxon>
        <taxon>Pseudomonadati</taxon>
        <taxon>Bacteroidota</taxon>
        <taxon>Cytophagia</taxon>
        <taxon>Cytophagales</taxon>
        <taxon>Chryseotaleaceae</taxon>
        <taxon>Chryseotalea</taxon>
    </lineage>
</organism>
<evidence type="ECO:0000313" key="3">
    <source>
        <dbReference type="Proteomes" id="UP000288227"/>
    </source>
</evidence>
<proteinExistence type="predicted"/>
<keyword evidence="3" id="KW-1185">Reference proteome</keyword>
<dbReference type="Gene3D" id="2.40.160.20">
    <property type="match status" value="1"/>
</dbReference>
<protein>
    <recommendedName>
        <fullName evidence="1">DUF6089 domain-containing protein</fullName>
    </recommendedName>
</protein>
<dbReference type="RefSeq" id="WP_127121817.1">
    <property type="nucleotide sequence ID" value="NZ_BHXQ01000002.1"/>
</dbReference>
<evidence type="ECO:0000313" key="2">
    <source>
        <dbReference type="EMBL" id="GCC51181.1"/>
    </source>
</evidence>
<comment type="caution">
    <text evidence="2">The sequence shown here is derived from an EMBL/GenBank/DDBJ whole genome shotgun (WGS) entry which is preliminary data.</text>
</comment>
<dbReference type="InterPro" id="IPR045743">
    <property type="entry name" value="DUF6089"/>
</dbReference>